<dbReference type="Proteomes" id="UP000085678">
    <property type="component" value="Unplaced"/>
</dbReference>
<keyword evidence="4" id="KW-1185">Reference proteome</keyword>
<evidence type="ECO:0000256" key="1">
    <source>
        <dbReference type="SAM" id="MobiDB-lite"/>
    </source>
</evidence>
<dbReference type="GeneID" id="106172357"/>
<evidence type="ECO:0000313" key="5">
    <source>
        <dbReference type="RefSeq" id="XP_013408468.1"/>
    </source>
</evidence>
<dbReference type="OMA" id="NIHTSEW"/>
<name>A0A1S3JDQ9_LINAN</name>
<dbReference type="InterPro" id="IPR001111">
    <property type="entry name" value="TGF-b_propeptide"/>
</dbReference>
<feature type="domain" description="TGF-beta propeptide" evidence="3">
    <location>
        <begin position="100"/>
        <end position="220"/>
    </location>
</feature>
<protein>
    <submittedName>
        <fullName evidence="5">Uncharacterized protein LOC106172357</fullName>
    </submittedName>
</protein>
<dbReference type="AlphaFoldDB" id="A0A1S3JDQ9"/>
<dbReference type="STRING" id="7574.A0A1S3JDQ9"/>
<feature type="chain" id="PRO_5010168144" evidence="2">
    <location>
        <begin position="26"/>
        <end position="228"/>
    </location>
</feature>
<gene>
    <name evidence="5" type="primary">LOC106172357</name>
</gene>
<dbReference type="Pfam" id="PF00688">
    <property type="entry name" value="TGFb_propeptide"/>
    <property type="match status" value="1"/>
</dbReference>
<feature type="signal peptide" evidence="2">
    <location>
        <begin position="1"/>
        <end position="25"/>
    </location>
</feature>
<evidence type="ECO:0000313" key="4">
    <source>
        <dbReference type="Proteomes" id="UP000085678"/>
    </source>
</evidence>
<proteinExistence type="predicted"/>
<evidence type="ECO:0000259" key="3">
    <source>
        <dbReference type="Pfam" id="PF00688"/>
    </source>
</evidence>
<evidence type="ECO:0000256" key="2">
    <source>
        <dbReference type="SAM" id="SignalP"/>
    </source>
</evidence>
<dbReference type="InParanoid" id="A0A1S3JDQ9"/>
<dbReference type="KEGG" id="lak:106172357"/>
<feature type="region of interest" description="Disordered" evidence="1">
    <location>
        <begin position="30"/>
        <end position="50"/>
    </location>
</feature>
<sequence>MDTDTVWKVFLLAVRCAVTISNSFALPLDQSTPSTSEMEEYSGEENNQNSNADMMLNDGAVPSLAQVFRNSFTSYPTGIHTKVVYTTSIHHRIKMQVKRRIFRHSQILYAALKVYKYGSRPSERRMFPRQARVSLYLIKDKAVMPLDSRLVNIHTSEWLQFDATEAVSLFVHQPHLFKGLEVRVNSIRPGVHAARAARQVHLVTDEKHNRKRHRPFFVVYFSHKKGNN</sequence>
<accession>A0A1S3JDQ9</accession>
<reference evidence="5" key="1">
    <citation type="submission" date="2025-08" db="UniProtKB">
        <authorList>
            <consortium name="RefSeq"/>
        </authorList>
    </citation>
    <scope>IDENTIFICATION</scope>
    <source>
        <tissue evidence="5">Gonads</tissue>
    </source>
</reference>
<keyword evidence="2" id="KW-0732">Signal</keyword>
<dbReference type="Gene3D" id="2.60.120.970">
    <property type="match status" value="1"/>
</dbReference>
<dbReference type="RefSeq" id="XP_013408468.1">
    <property type="nucleotide sequence ID" value="XM_013553014.1"/>
</dbReference>
<organism evidence="4 5">
    <name type="scientific">Lingula anatina</name>
    <name type="common">Brachiopod</name>
    <name type="synonym">Lingula unguis</name>
    <dbReference type="NCBI Taxonomy" id="7574"/>
    <lineage>
        <taxon>Eukaryota</taxon>
        <taxon>Metazoa</taxon>
        <taxon>Spiralia</taxon>
        <taxon>Lophotrochozoa</taxon>
        <taxon>Brachiopoda</taxon>
        <taxon>Linguliformea</taxon>
        <taxon>Lingulata</taxon>
        <taxon>Lingulida</taxon>
        <taxon>Linguloidea</taxon>
        <taxon>Lingulidae</taxon>
        <taxon>Lingula</taxon>
    </lineage>
</organism>